<evidence type="ECO:0000313" key="1">
    <source>
        <dbReference type="EMBL" id="MBE1575230.1"/>
    </source>
</evidence>
<comment type="caution">
    <text evidence="1">The sequence shown here is derived from an EMBL/GenBank/DDBJ whole genome shotgun (WGS) entry which is preliminary data.</text>
</comment>
<dbReference type="Proteomes" id="UP000656548">
    <property type="component" value="Unassembled WGS sequence"/>
</dbReference>
<gene>
    <name evidence="1" type="ORF">H4W30_002277</name>
</gene>
<proteinExistence type="predicted"/>
<dbReference type="EMBL" id="JADBEJ010000004">
    <property type="protein sequence ID" value="MBE1575230.1"/>
    <property type="molecule type" value="Genomic_DNA"/>
</dbReference>
<accession>A0ABR9L4M8</accession>
<name>A0ABR9L4M8_9PSEU</name>
<evidence type="ECO:0000313" key="2">
    <source>
        <dbReference type="Proteomes" id="UP000656548"/>
    </source>
</evidence>
<protein>
    <submittedName>
        <fullName evidence="1">Uncharacterized protein</fullName>
    </submittedName>
</protein>
<reference evidence="1 2" key="1">
    <citation type="submission" date="2020-10" db="EMBL/GenBank/DDBJ databases">
        <title>Sequencing the genomes of 1000 actinobacteria strains.</title>
        <authorList>
            <person name="Klenk H.-P."/>
        </authorList>
    </citation>
    <scope>NUCLEOTIDE SEQUENCE [LARGE SCALE GENOMIC DNA]</scope>
    <source>
        <strain evidence="1 2">DSM 46661</strain>
    </source>
</reference>
<keyword evidence="2" id="KW-1185">Reference proteome</keyword>
<organism evidence="1 2">
    <name type="scientific">Amycolatopsis roodepoortensis</name>
    <dbReference type="NCBI Taxonomy" id="700274"/>
    <lineage>
        <taxon>Bacteria</taxon>
        <taxon>Bacillati</taxon>
        <taxon>Actinomycetota</taxon>
        <taxon>Actinomycetes</taxon>
        <taxon>Pseudonocardiales</taxon>
        <taxon>Pseudonocardiaceae</taxon>
        <taxon>Amycolatopsis</taxon>
    </lineage>
</organism>
<sequence length="126" mass="13334">MTAAVRVQLGEDGADAERVDQLAGYLRGELVERGITDVKALPAGPAPPGSRGFDVATVGGLLVTLGQSAQGLRSVVVAVREWLSRGGRVKRTVRLEIDGDVLELSEATLTDQDKLVDLFVSRHSSP</sequence>
<dbReference type="RefSeq" id="WP_192742786.1">
    <property type="nucleotide sequence ID" value="NZ_JADBEJ010000004.1"/>
</dbReference>